<evidence type="ECO:0000313" key="2">
    <source>
        <dbReference type="EMBL" id="KAF4127087.1"/>
    </source>
</evidence>
<keyword evidence="3" id="KW-1185">Reference proteome</keyword>
<dbReference type="EMBL" id="JAACNO010003335">
    <property type="protein sequence ID" value="KAF4127087.1"/>
    <property type="molecule type" value="Genomic_DNA"/>
</dbReference>
<organism evidence="1 3">
    <name type="scientific">Phytophthora infestans</name>
    <name type="common">Potato late blight agent</name>
    <name type="synonym">Botrytis infestans</name>
    <dbReference type="NCBI Taxonomy" id="4787"/>
    <lineage>
        <taxon>Eukaryota</taxon>
        <taxon>Sar</taxon>
        <taxon>Stramenopiles</taxon>
        <taxon>Oomycota</taxon>
        <taxon>Peronosporomycetes</taxon>
        <taxon>Peronosporales</taxon>
        <taxon>Peronosporaceae</taxon>
        <taxon>Phytophthora</taxon>
    </lineage>
</organism>
<dbReference type="EMBL" id="WSZM01000568">
    <property type="protein sequence ID" value="KAF4031584.1"/>
    <property type="molecule type" value="Genomic_DNA"/>
</dbReference>
<proteinExistence type="predicted"/>
<sequence length="101" mass="10956">MEDADPAKYITGAQALLNQLKVQKAEVPDEISRVQDLVECLDNNAQKIAAALAANRRRGASITGADTTAQLLKEQKEFIMKIAELHEQLSNKPALAGRTAN</sequence>
<evidence type="ECO:0000313" key="3">
    <source>
        <dbReference type="Proteomes" id="UP000602510"/>
    </source>
</evidence>
<accession>A0A833SIB0</accession>
<name>A0A833SIB0_PHYIN</name>
<evidence type="ECO:0000313" key="1">
    <source>
        <dbReference type="EMBL" id="KAF4031584.1"/>
    </source>
</evidence>
<dbReference type="Proteomes" id="UP000602510">
    <property type="component" value="Unassembled WGS sequence"/>
</dbReference>
<reference evidence="1" key="1">
    <citation type="submission" date="2020-04" db="EMBL/GenBank/DDBJ databases">
        <title>Hybrid Assembly of Korean Phytophthora infestans isolates.</title>
        <authorList>
            <person name="Prokchorchik M."/>
            <person name="Lee Y."/>
            <person name="Seo J."/>
            <person name="Cho J.-H."/>
            <person name="Park Y.-E."/>
            <person name="Jang D.-C."/>
            <person name="Im J.-S."/>
            <person name="Choi J.-G."/>
            <person name="Park H.-J."/>
            <person name="Lee G.-B."/>
            <person name="Lee Y.-G."/>
            <person name="Hong S.-Y."/>
            <person name="Cho K."/>
            <person name="Sohn K.H."/>
        </authorList>
    </citation>
    <scope>NUCLEOTIDE SEQUENCE</scope>
    <source>
        <strain evidence="1">KR_1_A1</strain>
        <strain evidence="2">KR_2_A2</strain>
    </source>
</reference>
<comment type="caution">
    <text evidence="1">The sequence shown here is derived from an EMBL/GenBank/DDBJ whole genome shotgun (WGS) entry which is preliminary data.</text>
</comment>
<gene>
    <name evidence="1" type="ORF">GN244_ATG16574</name>
    <name evidence="2" type="ORF">GN958_ATG23734</name>
</gene>
<dbReference type="AlphaFoldDB" id="A0A833SIB0"/>
<dbReference type="Proteomes" id="UP000704712">
    <property type="component" value="Unassembled WGS sequence"/>
</dbReference>
<protein>
    <submittedName>
        <fullName evidence="1">Uncharacterized protein</fullName>
    </submittedName>
</protein>